<dbReference type="Proteomes" id="UP000017246">
    <property type="component" value="Unassembled WGS sequence"/>
</dbReference>
<sequence>MSPVNAARFLRKQGAVSHESPHSNSDNLITLRLRWRLDVGRPADRQGKGLDRNGRQTNRLSIFKLLFLLLFTLLSTYLLSSPPPPPPPLSSPPIAAFHAYLRAPSLCAFTPEGLRSKC</sequence>
<name>A0A0S4MLT6_ECHMU</name>
<protein>
    <submittedName>
        <fullName evidence="2">Gdf5</fullName>
    </submittedName>
</protein>
<dbReference type="OrthoDB" id="10508382at2759"/>
<proteinExistence type="predicted"/>
<reference evidence="2" key="1">
    <citation type="journal article" date="2013" name="Nature">
        <title>The genomes of four tapeworm species reveal adaptations to parasitism.</title>
        <authorList>
            <person name="Tsai I.J."/>
            <person name="Zarowiecki M."/>
            <person name="Holroyd N."/>
            <person name="Garciarrubio A."/>
            <person name="Sanchez-Flores A."/>
            <person name="Brooks K.L."/>
            <person name="Tracey A."/>
            <person name="Bobes R.J."/>
            <person name="Fragoso G."/>
            <person name="Sciutto E."/>
            <person name="Aslett M."/>
            <person name="Beasley H."/>
            <person name="Bennett H.M."/>
            <person name="Cai J."/>
            <person name="Camicia F."/>
            <person name="Clark R."/>
            <person name="Cucher M."/>
            <person name="De Silva N."/>
            <person name="Day T.A."/>
            <person name="Deplazes P."/>
            <person name="Estrada K."/>
            <person name="Fernandez C."/>
            <person name="Holland P.W."/>
            <person name="Hou J."/>
            <person name="Hu S."/>
            <person name="Huckvale T."/>
            <person name="Hung S.S."/>
            <person name="Kamenetzky L."/>
            <person name="Keane J.A."/>
            <person name="Kiss F."/>
            <person name="Koziol U."/>
            <person name="Lambert O."/>
            <person name="Liu K."/>
            <person name="Luo X."/>
            <person name="Luo Y."/>
            <person name="Macchiaroli N."/>
            <person name="Nichol S."/>
            <person name="Paps J."/>
            <person name="Parkinson J."/>
            <person name="Pouchkina-Stantcheva N."/>
            <person name="Riddiford N."/>
            <person name="Rosenzvit M."/>
            <person name="Salinas G."/>
            <person name="Wasmuth J.D."/>
            <person name="Zamanian M."/>
            <person name="Zheng Y."/>
            <person name="Cai X."/>
            <person name="Soberon X."/>
            <person name="Olson P.D."/>
            <person name="Laclette J.P."/>
            <person name="Brehm K."/>
            <person name="Berriman M."/>
            <person name="Garciarrubio A."/>
            <person name="Bobes R.J."/>
            <person name="Fragoso G."/>
            <person name="Sanchez-Flores A."/>
            <person name="Estrada K."/>
            <person name="Cevallos M.A."/>
            <person name="Morett E."/>
            <person name="Gonzalez V."/>
            <person name="Portillo T."/>
            <person name="Ochoa-Leyva A."/>
            <person name="Jose M.V."/>
            <person name="Sciutto E."/>
            <person name="Landa A."/>
            <person name="Jimenez L."/>
            <person name="Valdes V."/>
            <person name="Carrero J.C."/>
            <person name="Larralde C."/>
            <person name="Morales-Montor J."/>
            <person name="Limon-Lason J."/>
            <person name="Soberon X."/>
            <person name="Laclette J.P."/>
        </authorList>
    </citation>
    <scope>NUCLEOTIDE SEQUENCE [LARGE SCALE GENOMIC DNA]</scope>
</reference>
<keyword evidence="1" id="KW-0812">Transmembrane</keyword>
<feature type="transmembrane region" description="Helical" evidence="1">
    <location>
        <begin position="62"/>
        <end position="80"/>
    </location>
</feature>
<dbReference type="EMBL" id="LN902847">
    <property type="protein sequence ID" value="CUT99741.1"/>
    <property type="molecule type" value="Genomic_DNA"/>
</dbReference>
<keyword evidence="3" id="KW-1185">Reference proteome</keyword>
<keyword evidence="1" id="KW-0472">Membrane</keyword>
<evidence type="ECO:0000256" key="1">
    <source>
        <dbReference type="SAM" id="Phobius"/>
    </source>
</evidence>
<dbReference type="AlphaFoldDB" id="A0A0S4MLT6"/>
<organism evidence="2 3">
    <name type="scientific">Echinococcus multilocularis</name>
    <name type="common">Fox tapeworm</name>
    <dbReference type="NCBI Taxonomy" id="6211"/>
    <lineage>
        <taxon>Eukaryota</taxon>
        <taxon>Metazoa</taxon>
        <taxon>Spiralia</taxon>
        <taxon>Lophotrochozoa</taxon>
        <taxon>Platyhelminthes</taxon>
        <taxon>Cestoda</taxon>
        <taxon>Eucestoda</taxon>
        <taxon>Cyclophyllidea</taxon>
        <taxon>Taeniidae</taxon>
        <taxon>Echinococcus</taxon>
    </lineage>
</organism>
<reference evidence="2" key="2">
    <citation type="submission" date="2015-11" db="EMBL/GenBank/DDBJ databases">
        <authorList>
            <person name="Zhang Y."/>
            <person name="Guo Z."/>
        </authorList>
    </citation>
    <scope>NUCLEOTIDE SEQUENCE</scope>
</reference>
<accession>A0A0S4MLT6</accession>
<dbReference type="OMA" id="VSHESPH"/>
<keyword evidence="1" id="KW-1133">Transmembrane helix</keyword>
<evidence type="ECO:0000313" key="3">
    <source>
        <dbReference type="Proteomes" id="UP000017246"/>
    </source>
</evidence>
<evidence type="ECO:0000313" key="2">
    <source>
        <dbReference type="EMBL" id="CUT99741.1"/>
    </source>
</evidence>